<keyword evidence="1 2" id="KW-0456">Lyase</keyword>
<name>A0A1M7UCZ1_9FIRM</name>
<dbReference type="GO" id="GO:0008815">
    <property type="term" value="F:citrate (pro-3S)-lyase activity"/>
    <property type="evidence" value="ECO:0007669"/>
    <property type="project" value="UniProtKB-UniRule"/>
</dbReference>
<dbReference type="STRING" id="1121395.SAMN02745215_03475"/>
<dbReference type="Proteomes" id="UP000184010">
    <property type="component" value="Unassembled WGS sequence"/>
</dbReference>
<comment type="subcellular location">
    <subcellularLocation>
        <location evidence="1">Cytoplasm</location>
    </subcellularLocation>
</comment>
<dbReference type="GO" id="GO:0006084">
    <property type="term" value="P:acetyl-CoA metabolic process"/>
    <property type="evidence" value="ECO:0007669"/>
    <property type="project" value="UniProtKB-UniRule"/>
</dbReference>
<sequence length="518" mass="55466">MKKAMKNILGREILDYIEGYGEVRPFMGAFANYGERAKASVTLRSVKPGEKKLMANIEEALDKVGIKDGMTLSFHHHLRNGDYVLNQVMASVAKRGVKDIHVAATGIFPIHEPLVEYIKKGIVTKISVNYISPGPVAKAISQGLLQKPAVLMSHGGRPRAIESGDLHIDVAFIAAPTADAYGNLNGVGGPTACGTLSYAVADAFFADKVVAVTDHLAPYPACPIEITQDFVDYVVQVDSIGDANGIVSGTLTVTKDPVGLRIAKMAAQLINEAGYIQNEMSFQTGAGGTSLAVAAEVRQFMKEKKVVGSFAAGGITGYIVDMLNEGLFRNLFDVQCFDLQAVASYRENPRHQAMSGSLYGNPHDKGAIVNNLDVMILGATEIDTDFNVNVVTGSDGIIMGASGGHNDTAAGAKIAIIVTNLTKGRLPVVKDRVTTVTTPGETIDVLVTERGIAINPRRTDLLEKLKDSELPIMAIEELKKLSENLTGVPETIEFTDRVVAVVEYRDGTVIDVVRQPKD</sequence>
<gene>
    <name evidence="2" type="ORF">SAMN02745215_03475</name>
</gene>
<dbReference type="GO" id="GO:0005737">
    <property type="term" value="C:cytoplasm"/>
    <property type="evidence" value="ECO:0007669"/>
    <property type="project" value="UniProtKB-SubCell"/>
</dbReference>
<dbReference type="SUPFAM" id="SSF100950">
    <property type="entry name" value="NagB/RpiA/CoA transferase-like"/>
    <property type="match status" value="2"/>
</dbReference>
<protein>
    <recommendedName>
        <fullName evidence="1">Citrate lyase alpha chain</fullName>
        <shortName evidence="1">Citrase alpha chain</shortName>
        <ecNumber evidence="1">2.8.3.10</ecNumber>
        <ecNumber evidence="1">4.1.3.6</ecNumber>
    </recommendedName>
    <alternativeName>
        <fullName evidence="1">Citrate (pro-3S)-lyase alpha chain</fullName>
    </alternativeName>
    <alternativeName>
        <fullName evidence="1">Citrate CoA-transferase subunit</fullName>
    </alternativeName>
</protein>
<comment type="catalytic activity">
    <reaction evidence="1">
        <text>citrate = oxaloacetate + acetate</text>
        <dbReference type="Rhea" id="RHEA:10760"/>
        <dbReference type="ChEBI" id="CHEBI:16452"/>
        <dbReference type="ChEBI" id="CHEBI:16947"/>
        <dbReference type="ChEBI" id="CHEBI:30089"/>
        <dbReference type="EC" id="4.1.3.6"/>
    </reaction>
</comment>
<dbReference type="NCBIfam" id="TIGR01584">
    <property type="entry name" value="citF"/>
    <property type="match status" value="1"/>
</dbReference>
<dbReference type="EC" id="4.1.3.6" evidence="1"/>
<dbReference type="EC" id="2.8.3.10" evidence="1"/>
<dbReference type="AlphaFoldDB" id="A0A1M7UCZ1"/>
<keyword evidence="1" id="KW-0963">Cytoplasm</keyword>
<proteinExistence type="predicted"/>
<dbReference type="GO" id="GO:0009346">
    <property type="term" value="C:ATP-independent citrate lyase complex"/>
    <property type="evidence" value="ECO:0007669"/>
    <property type="project" value="UniProtKB-UniRule"/>
</dbReference>
<evidence type="ECO:0000313" key="3">
    <source>
        <dbReference type="Proteomes" id="UP000184010"/>
    </source>
</evidence>
<keyword evidence="3" id="KW-1185">Reference proteome</keyword>
<dbReference type="InterPro" id="IPR037171">
    <property type="entry name" value="NagB/RpiA_transferase-like"/>
</dbReference>
<dbReference type="PANTHER" id="PTHR40596">
    <property type="entry name" value="CITRATE LYASE ALPHA CHAIN"/>
    <property type="match status" value="1"/>
</dbReference>
<reference evidence="3" key="1">
    <citation type="submission" date="2016-12" db="EMBL/GenBank/DDBJ databases">
        <authorList>
            <person name="Varghese N."/>
            <person name="Submissions S."/>
        </authorList>
    </citation>
    <scope>NUCLEOTIDE SEQUENCE [LARGE SCALE GENOMIC DNA]</scope>
    <source>
        <strain evidence="3">DSM 11544</strain>
    </source>
</reference>
<evidence type="ECO:0000313" key="2">
    <source>
        <dbReference type="EMBL" id="SHN80863.1"/>
    </source>
</evidence>
<dbReference type="PIRSF" id="PIRSF009451">
    <property type="entry name" value="Citrt_lyas_alpha"/>
    <property type="match status" value="1"/>
</dbReference>
<dbReference type="Pfam" id="PF04223">
    <property type="entry name" value="CitF"/>
    <property type="match status" value="1"/>
</dbReference>
<dbReference type="GO" id="GO:0008814">
    <property type="term" value="F:citrate CoA-transferase activity"/>
    <property type="evidence" value="ECO:0007669"/>
    <property type="project" value="UniProtKB-UniRule"/>
</dbReference>
<dbReference type="Gene3D" id="3.40.1080.10">
    <property type="entry name" value="Glutaconate Coenzyme A-transferase"/>
    <property type="match status" value="2"/>
</dbReference>
<dbReference type="PANTHER" id="PTHR40596:SF1">
    <property type="entry name" value="CITRATE LYASE ALPHA CHAIN"/>
    <property type="match status" value="1"/>
</dbReference>
<comment type="catalytic activity">
    <reaction evidence="1">
        <text>citrate + acetyl-CoA = (3S)-citryl-CoA + acetate</text>
        <dbReference type="Rhea" id="RHEA:19405"/>
        <dbReference type="ChEBI" id="CHEBI:16947"/>
        <dbReference type="ChEBI" id="CHEBI:30089"/>
        <dbReference type="ChEBI" id="CHEBI:57288"/>
        <dbReference type="ChEBI" id="CHEBI:57321"/>
        <dbReference type="EC" id="2.8.3.10"/>
    </reaction>
</comment>
<evidence type="ECO:0000256" key="1">
    <source>
        <dbReference type="PIRNR" id="PIRNR009451"/>
    </source>
</evidence>
<dbReference type="EMBL" id="FRDN01000011">
    <property type="protein sequence ID" value="SHN80863.1"/>
    <property type="molecule type" value="Genomic_DNA"/>
</dbReference>
<organism evidence="2 3">
    <name type="scientific">Desulfitobacterium chlororespirans DSM 11544</name>
    <dbReference type="NCBI Taxonomy" id="1121395"/>
    <lineage>
        <taxon>Bacteria</taxon>
        <taxon>Bacillati</taxon>
        <taxon>Bacillota</taxon>
        <taxon>Clostridia</taxon>
        <taxon>Eubacteriales</taxon>
        <taxon>Desulfitobacteriaceae</taxon>
        <taxon>Desulfitobacterium</taxon>
    </lineage>
</organism>
<accession>A0A1M7UCZ1</accession>
<dbReference type="InterPro" id="IPR006472">
    <property type="entry name" value="Citrate_lyase_asu"/>
</dbReference>
<keyword evidence="1 2" id="KW-0808">Transferase</keyword>